<dbReference type="Gene3D" id="3.40.630.30">
    <property type="match status" value="1"/>
</dbReference>
<dbReference type="InterPro" id="IPR000182">
    <property type="entry name" value="GNAT_dom"/>
</dbReference>
<dbReference type="PANTHER" id="PTHR13947:SF37">
    <property type="entry name" value="LD18367P"/>
    <property type="match status" value="1"/>
</dbReference>
<dbReference type="STRING" id="1850246.LPB138_01815"/>
<dbReference type="InterPro" id="IPR050769">
    <property type="entry name" value="NAT_camello-type"/>
</dbReference>
<evidence type="ECO:0000256" key="1">
    <source>
        <dbReference type="ARBA" id="ARBA00022679"/>
    </source>
</evidence>
<dbReference type="Pfam" id="PF00583">
    <property type="entry name" value="Acetyltransf_1"/>
    <property type="match status" value="1"/>
</dbReference>
<feature type="domain" description="N-acetyltransferase" evidence="2">
    <location>
        <begin position="5"/>
        <end position="154"/>
    </location>
</feature>
<dbReference type="CDD" id="cd04301">
    <property type="entry name" value="NAT_SF"/>
    <property type="match status" value="1"/>
</dbReference>
<reference evidence="3 4" key="1">
    <citation type="submission" date="2016-10" db="EMBL/GenBank/DDBJ databases">
        <title>Lutibacter sp. LPB0138, isolated from marine gastropod.</title>
        <authorList>
            <person name="Kim E."/>
            <person name="Yi H."/>
        </authorList>
    </citation>
    <scope>NUCLEOTIDE SEQUENCE [LARGE SCALE GENOMIC DNA]</scope>
    <source>
        <strain evidence="3 4">LPB0138</strain>
    </source>
</reference>
<dbReference type="SUPFAM" id="SSF55729">
    <property type="entry name" value="Acyl-CoA N-acyltransferases (Nat)"/>
    <property type="match status" value="1"/>
</dbReference>
<sequence>MNNTIEIIDFNPKYSQTFHDLNTEWLEKYFYVEPHDKEVLENAKSFIIDNNGYIFFAKYNNKIAGTVALINNEEGYELSKMAVSPKFQGLKIGQKLMSKCIEFAKEKKWNELILYSNTKLTPAINMYRKNGFVEIPVQENCDYERCNIKMILKL</sequence>
<dbReference type="AlphaFoldDB" id="A0A1D8PBT0"/>
<protein>
    <submittedName>
        <fullName evidence="3">GNAT family N-acetyltransferase</fullName>
    </submittedName>
</protein>
<name>A0A1D8PBT0_9FLAO</name>
<gene>
    <name evidence="3" type="ORF">LPB138_01815</name>
</gene>
<dbReference type="Proteomes" id="UP000176050">
    <property type="component" value="Chromosome"/>
</dbReference>
<dbReference type="RefSeq" id="WP_070238134.1">
    <property type="nucleotide sequence ID" value="NZ_CP017478.1"/>
</dbReference>
<dbReference type="GO" id="GO:0008080">
    <property type="term" value="F:N-acetyltransferase activity"/>
    <property type="evidence" value="ECO:0007669"/>
    <property type="project" value="InterPro"/>
</dbReference>
<dbReference type="OrthoDB" id="1431064at2"/>
<evidence type="ECO:0000313" key="4">
    <source>
        <dbReference type="Proteomes" id="UP000176050"/>
    </source>
</evidence>
<dbReference type="KEGG" id="lul:LPB138_01815"/>
<dbReference type="PROSITE" id="PS51186">
    <property type="entry name" value="GNAT"/>
    <property type="match status" value="1"/>
</dbReference>
<dbReference type="PANTHER" id="PTHR13947">
    <property type="entry name" value="GNAT FAMILY N-ACETYLTRANSFERASE"/>
    <property type="match status" value="1"/>
</dbReference>
<dbReference type="InterPro" id="IPR016181">
    <property type="entry name" value="Acyl_CoA_acyltransferase"/>
</dbReference>
<keyword evidence="1 3" id="KW-0808">Transferase</keyword>
<keyword evidence="4" id="KW-1185">Reference proteome</keyword>
<organism evidence="3 4">
    <name type="scientific">Urechidicola croceus</name>
    <dbReference type="NCBI Taxonomy" id="1850246"/>
    <lineage>
        <taxon>Bacteria</taxon>
        <taxon>Pseudomonadati</taxon>
        <taxon>Bacteroidota</taxon>
        <taxon>Flavobacteriia</taxon>
        <taxon>Flavobacteriales</taxon>
        <taxon>Flavobacteriaceae</taxon>
        <taxon>Urechidicola</taxon>
    </lineage>
</organism>
<dbReference type="EMBL" id="CP017478">
    <property type="protein sequence ID" value="AOW21975.1"/>
    <property type="molecule type" value="Genomic_DNA"/>
</dbReference>
<proteinExistence type="predicted"/>
<accession>A0A1D8PBT0</accession>
<evidence type="ECO:0000259" key="2">
    <source>
        <dbReference type="PROSITE" id="PS51186"/>
    </source>
</evidence>
<evidence type="ECO:0000313" key="3">
    <source>
        <dbReference type="EMBL" id="AOW21975.1"/>
    </source>
</evidence>